<evidence type="ECO:0000313" key="4">
    <source>
        <dbReference type="Proteomes" id="UP000195402"/>
    </source>
</evidence>
<dbReference type="InterPro" id="IPR048354">
    <property type="entry name" value="TOD1_MUCI70_glycTrfase_dom"/>
</dbReference>
<name>A0A200QS98_MACCD</name>
<reference evidence="3 4" key="1">
    <citation type="journal article" date="2017" name="Mol. Plant">
        <title>The Genome of Medicinal Plant Macleaya cordata Provides New Insights into Benzylisoquinoline Alkaloids Metabolism.</title>
        <authorList>
            <person name="Liu X."/>
            <person name="Liu Y."/>
            <person name="Huang P."/>
            <person name="Ma Y."/>
            <person name="Qing Z."/>
            <person name="Tang Q."/>
            <person name="Cao H."/>
            <person name="Cheng P."/>
            <person name="Zheng Y."/>
            <person name="Yuan Z."/>
            <person name="Zhou Y."/>
            <person name="Liu J."/>
            <person name="Tang Z."/>
            <person name="Zhuo Y."/>
            <person name="Zhang Y."/>
            <person name="Yu L."/>
            <person name="Huang J."/>
            <person name="Yang P."/>
            <person name="Peng Q."/>
            <person name="Zhang J."/>
            <person name="Jiang W."/>
            <person name="Zhang Z."/>
            <person name="Lin K."/>
            <person name="Ro D.K."/>
            <person name="Chen X."/>
            <person name="Xiong X."/>
            <person name="Shang Y."/>
            <person name="Huang S."/>
            <person name="Zeng J."/>
        </authorList>
    </citation>
    <scope>NUCLEOTIDE SEQUENCE [LARGE SCALE GENOMIC DNA]</scope>
    <source>
        <strain evidence="4">cv. BLH2017</strain>
        <tissue evidence="3">Root</tissue>
    </source>
</reference>
<dbReference type="OMA" id="CVWDEVL"/>
<keyword evidence="1" id="KW-0812">Transmembrane</keyword>
<feature type="domain" description="TOD1/MUCI70 glycosyltransferase-like" evidence="2">
    <location>
        <begin position="135"/>
        <end position="444"/>
    </location>
</feature>
<evidence type="ECO:0000256" key="1">
    <source>
        <dbReference type="SAM" id="Phobius"/>
    </source>
</evidence>
<accession>A0A200QS98</accession>
<dbReference type="EMBL" id="MVGT01001150">
    <property type="protein sequence ID" value="OVA13347.1"/>
    <property type="molecule type" value="Genomic_DNA"/>
</dbReference>
<dbReference type="Proteomes" id="UP000195402">
    <property type="component" value="Unassembled WGS sequence"/>
</dbReference>
<dbReference type="PANTHER" id="PTHR12956">
    <property type="entry name" value="ALKALINE CERAMIDASE-RELATED"/>
    <property type="match status" value="1"/>
</dbReference>
<keyword evidence="1" id="KW-1133">Transmembrane helix</keyword>
<proteinExistence type="predicted"/>
<dbReference type="OrthoDB" id="1905162at2759"/>
<dbReference type="InParanoid" id="A0A200QS98"/>
<dbReference type="Pfam" id="PF04765">
    <property type="entry name" value="TOD1_MUCI70"/>
    <property type="match status" value="1"/>
</dbReference>
<feature type="transmembrane region" description="Helical" evidence="1">
    <location>
        <begin position="45"/>
        <end position="63"/>
    </location>
</feature>
<comment type="caution">
    <text evidence="3">The sequence shown here is derived from an EMBL/GenBank/DDBJ whole genome shotgun (WGS) entry which is preliminary data.</text>
</comment>
<dbReference type="InterPro" id="IPR006852">
    <property type="entry name" value="TOD1_MUCI70"/>
</dbReference>
<sequence length="456" mass="53754">MALYRHGNELLPERREITGSIVRHYDYASRIRRGKRFGRLSKRRLSFWMFLLALLFLIYLSVFDVKLQLHGKFGRNSAIRDASLENFGFEGLGNPRPKHRKQHFPCDVDFVESVDDVIEPKDRMNFTQFSLEYIDREENPEPRFGGHQTLEERENTFYSRNQTMHCGFVKGPDGSPSPGFDVDWKDKEYMNTCRIVVSSCIFGSSDFLRRPTSKKIGDYSKKNVCFVMFLDEQTISKLSSEGHVRDDRGYIGLWRVVIVRNLPYIDMRRTGKVPKFLSHRLFPSARFSIWLDSKMRLHTDPMLILEYFLWRNGSEYAISNHYDRHCVWEEVLQNKRLNKYNHTAIDEQFTFYQSDGLTKFDPSDSNIPLPSYVPEGSLIVRAHTPMSNLFSCLWFNEVDRFTSRDQLSFAYTYLKLRRMNPDKPFFLNMFKDCERRALVKLFRHRPDGLPPPAASD</sequence>
<evidence type="ECO:0000259" key="2">
    <source>
        <dbReference type="Pfam" id="PF04765"/>
    </source>
</evidence>
<gene>
    <name evidence="3" type="ORF">BVC80_285g71</name>
</gene>
<protein>
    <recommendedName>
        <fullName evidence="2">TOD1/MUCI70 glycosyltransferase-like domain-containing protein</fullName>
    </recommendedName>
</protein>
<evidence type="ECO:0000313" key="3">
    <source>
        <dbReference type="EMBL" id="OVA13347.1"/>
    </source>
</evidence>
<dbReference type="AlphaFoldDB" id="A0A200QS98"/>
<keyword evidence="1" id="KW-0472">Membrane</keyword>
<dbReference type="PANTHER" id="PTHR12956:SF27">
    <property type="entry name" value="TRANSMEMBRANE PROTEIN"/>
    <property type="match status" value="1"/>
</dbReference>
<keyword evidence="4" id="KW-1185">Reference proteome</keyword>
<organism evidence="3 4">
    <name type="scientific">Macleaya cordata</name>
    <name type="common">Five-seeded plume-poppy</name>
    <name type="synonym">Bocconia cordata</name>
    <dbReference type="NCBI Taxonomy" id="56857"/>
    <lineage>
        <taxon>Eukaryota</taxon>
        <taxon>Viridiplantae</taxon>
        <taxon>Streptophyta</taxon>
        <taxon>Embryophyta</taxon>
        <taxon>Tracheophyta</taxon>
        <taxon>Spermatophyta</taxon>
        <taxon>Magnoliopsida</taxon>
        <taxon>Ranunculales</taxon>
        <taxon>Papaveraceae</taxon>
        <taxon>Papaveroideae</taxon>
        <taxon>Macleaya</taxon>
    </lineage>
</organism>
<dbReference type="FunCoup" id="A0A200QS98">
    <property type="interactions" value="1519"/>
</dbReference>
<dbReference type="STRING" id="56857.A0A200QS98"/>